<dbReference type="InterPro" id="IPR047928">
    <property type="entry name" value="Perm_prefix_1"/>
</dbReference>
<feature type="transmembrane region" description="Helical" evidence="6">
    <location>
        <begin position="220"/>
        <end position="243"/>
    </location>
</feature>
<dbReference type="EMBL" id="JAGGLV010000003">
    <property type="protein sequence ID" value="MBP2111005.1"/>
    <property type="molecule type" value="Genomic_DNA"/>
</dbReference>
<dbReference type="RefSeq" id="WP_209870289.1">
    <property type="nucleotide sequence ID" value="NZ_JAGGLV010000003.1"/>
</dbReference>
<protein>
    <submittedName>
        <fullName evidence="7">Cell division protein FtsW (Lipid II flippase)</fullName>
    </submittedName>
</protein>
<proteinExistence type="predicted"/>
<keyword evidence="2 6" id="KW-0812">Transmembrane</keyword>
<keyword evidence="7" id="KW-0131">Cell cycle</keyword>
<evidence type="ECO:0000313" key="7">
    <source>
        <dbReference type="EMBL" id="MBP2111005.1"/>
    </source>
</evidence>
<dbReference type="GO" id="GO:0051301">
    <property type="term" value="P:cell division"/>
    <property type="evidence" value="ECO:0007669"/>
    <property type="project" value="UniProtKB-KW"/>
</dbReference>
<feature type="transmembrane region" description="Helical" evidence="6">
    <location>
        <begin position="120"/>
        <end position="137"/>
    </location>
</feature>
<dbReference type="PANTHER" id="PTHR30474">
    <property type="entry name" value="CELL CYCLE PROTEIN"/>
    <property type="match status" value="1"/>
</dbReference>
<feature type="transmembrane region" description="Helical" evidence="6">
    <location>
        <begin position="410"/>
        <end position="429"/>
    </location>
</feature>
<comment type="subcellular location">
    <subcellularLocation>
        <location evidence="1">Membrane</location>
        <topology evidence="1">Multi-pass membrane protein</topology>
    </subcellularLocation>
</comment>
<evidence type="ECO:0000256" key="6">
    <source>
        <dbReference type="SAM" id="Phobius"/>
    </source>
</evidence>
<dbReference type="PANTHER" id="PTHR30474:SF1">
    <property type="entry name" value="PEPTIDOGLYCAN GLYCOSYLTRANSFERASE MRDB"/>
    <property type="match status" value="1"/>
</dbReference>
<feature type="transmembrane region" description="Helical" evidence="6">
    <location>
        <begin position="371"/>
        <end position="390"/>
    </location>
</feature>
<dbReference type="Pfam" id="PF01098">
    <property type="entry name" value="FTSW_RODA_SPOVE"/>
    <property type="match status" value="1"/>
</dbReference>
<feature type="transmembrane region" description="Helical" evidence="6">
    <location>
        <begin position="255"/>
        <end position="274"/>
    </location>
</feature>
<evidence type="ECO:0000256" key="1">
    <source>
        <dbReference type="ARBA" id="ARBA00004141"/>
    </source>
</evidence>
<keyword evidence="8" id="KW-1185">Reference proteome</keyword>
<evidence type="ECO:0000256" key="4">
    <source>
        <dbReference type="ARBA" id="ARBA00022989"/>
    </source>
</evidence>
<evidence type="ECO:0000256" key="2">
    <source>
        <dbReference type="ARBA" id="ARBA00022692"/>
    </source>
</evidence>
<evidence type="ECO:0000256" key="5">
    <source>
        <dbReference type="ARBA" id="ARBA00023136"/>
    </source>
</evidence>
<keyword evidence="7" id="KW-0132">Cell division</keyword>
<sequence length="444" mass="49806">MEPNQKVLNRYLNRVCAEVKAKGMHDEIREELSGHFADLMMERQQQGASEEEAQQYAIAQLGDPQAIGRDLHQIHKPRIPWSLLAGVILLSVVSLLGMAAVEAGFGDYYKFPDALMLRQSVYIVLGIAVMAIMYFINFKQLQRASGWIYGGALLLIAVVMWFNPNMINGTRRYAFILGFRFDLIGYSPYLFIVGLAGLLKRPGVQNASGSRIRNWKEVGLLLLPAAIYLVIPSFAELVVYLAVALPLYVWITRRWGRAVVVAASCVSGLALYVWSETYLRDRFNRYLFINDAENGVGFLNRMIHSTLTSAGWGGQGIVELAEDKRLPYPYTDFFPVYLVQSFGWAGGLLLLVLVCWFVLRMLYSARTVSDTYGRALILALALMLSIRLIYGLTILTGRMPLISIPFPFLSYGQHVFIEFAALGLLMGVYRRKDMLPAGQAPSSL</sequence>
<reference evidence="7 8" key="1">
    <citation type="submission" date="2021-03" db="EMBL/GenBank/DDBJ databases">
        <title>Genomic Encyclopedia of Type Strains, Phase IV (KMG-IV): sequencing the most valuable type-strain genomes for metagenomic binning, comparative biology and taxonomic classification.</title>
        <authorList>
            <person name="Goeker M."/>
        </authorList>
    </citation>
    <scope>NUCLEOTIDE SEQUENCE [LARGE SCALE GENOMIC DNA]</scope>
    <source>
        <strain evidence="7 8">DSM 101953</strain>
    </source>
</reference>
<feature type="transmembrane region" description="Helical" evidence="6">
    <location>
        <begin position="79"/>
        <end position="100"/>
    </location>
</feature>
<feature type="transmembrane region" description="Helical" evidence="6">
    <location>
        <begin position="295"/>
        <end position="314"/>
    </location>
</feature>
<name>A0ABS4NLR7_9BACL</name>
<evidence type="ECO:0000256" key="3">
    <source>
        <dbReference type="ARBA" id="ARBA00022960"/>
    </source>
</evidence>
<dbReference type="Proteomes" id="UP000773462">
    <property type="component" value="Unassembled WGS sequence"/>
</dbReference>
<comment type="caution">
    <text evidence="7">The sequence shown here is derived from an EMBL/GenBank/DDBJ whole genome shotgun (WGS) entry which is preliminary data.</text>
</comment>
<feature type="transmembrane region" description="Helical" evidence="6">
    <location>
        <begin position="334"/>
        <end position="359"/>
    </location>
</feature>
<gene>
    <name evidence="7" type="ORF">J2Z70_001146</name>
</gene>
<accession>A0ABS4NLR7</accession>
<keyword evidence="4 6" id="KW-1133">Transmembrane helix</keyword>
<keyword evidence="5 6" id="KW-0472">Membrane</keyword>
<organism evidence="7 8">
    <name type="scientific">Paenibacillus silagei</name>
    <dbReference type="NCBI Taxonomy" id="1670801"/>
    <lineage>
        <taxon>Bacteria</taxon>
        <taxon>Bacillati</taxon>
        <taxon>Bacillota</taxon>
        <taxon>Bacilli</taxon>
        <taxon>Bacillales</taxon>
        <taxon>Paenibacillaceae</taxon>
        <taxon>Paenibacillus</taxon>
    </lineage>
</organism>
<dbReference type="NCBIfam" id="NF038403">
    <property type="entry name" value="perm_prefix_1"/>
    <property type="match status" value="1"/>
</dbReference>
<evidence type="ECO:0000313" key="8">
    <source>
        <dbReference type="Proteomes" id="UP000773462"/>
    </source>
</evidence>
<feature type="transmembrane region" description="Helical" evidence="6">
    <location>
        <begin position="144"/>
        <end position="162"/>
    </location>
</feature>
<feature type="transmembrane region" description="Helical" evidence="6">
    <location>
        <begin position="174"/>
        <end position="199"/>
    </location>
</feature>
<dbReference type="InterPro" id="IPR001182">
    <property type="entry name" value="FtsW/RodA"/>
</dbReference>
<keyword evidence="3" id="KW-0133">Cell shape</keyword>